<gene>
    <name evidence="3" type="ORF">OSIN01602_LOCUS18781</name>
</gene>
<accession>A0A7S2A3S1</accession>
<feature type="region of interest" description="Disordered" evidence="1">
    <location>
        <begin position="152"/>
        <end position="175"/>
    </location>
</feature>
<name>A0A7S2A3S1_TRICV</name>
<evidence type="ECO:0000313" key="3">
    <source>
        <dbReference type="EMBL" id="CAD9357133.1"/>
    </source>
</evidence>
<sequence length="175" mass="19952">MNKRRRRSFKFRTGTMSLWVPTAWAARRAFSVPALLSSAPSALLPSLFNPSPGAHSSKSETCRVVQEAKRAHPFDAAHRTNLSRLPVAFGNSPALLPFLDPYYLWQQKMCSSLPKLAETSVDASVDEEGDDEEEQHHWGVIGLLLSSTLKKRRTKMNKHKLRKRKKKMRLKTRKQ</sequence>
<dbReference type="Pfam" id="PF08213">
    <property type="entry name" value="COX24_C"/>
    <property type="match status" value="1"/>
</dbReference>
<reference evidence="3" key="1">
    <citation type="submission" date="2021-01" db="EMBL/GenBank/DDBJ databases">
        <authorList>
            <person name="Corre E."/>
            <person name="Pelletier E."/>
            <person name="Niang G."/>
            <person name="Scheremetjew M."/>
            <person name="Finn R."/>
            <person name="Kale V."/>
            <person name="Holt S."/>
            <person name="Cochrane G."/>
            <person name="Meng A."/>
            <person name="Brown T."/>
            <person name="Cohen L."/>
        </authorList>
    </citation>
    <scope>NUCLEOTIDE SEQUENCE</scope>
    <source>
        <strain evidence="3">Grunow 1884</strain>
    </source>
</reference>
<dbReference type="SMART" id="SM01155">
    <property type="entry name" value="DUF1713"/>
    <property type="match status" value="1"/>
</dbReference>
<protein>
    <recommendedName>
        <fullName evidence="2">Ribosomal protein mS38 C-terminal domain-containing protein</fullName>
    </recommendedName>
</protein>
<dbReference type="AlphaFoldDB" id="A0A7S2A3S1"/>
<organism evidence="3">
    <name type="scientific">Trieres chinensis</name>
    <name type="common">Marine centric diatom</name>
    <name type="synonym">Odontella sinensis</name>
    <dbReference type="NCBI Taxonomy" id="1514140"/>
    <lineage>
        <taxon>Eukaryota</taxon>
        <taxon>Sar</taxon>
        <taxon>Stramenopiles</taxon>
        <taxon>Ochrophyta</taxon>
        <taxon>Bacillariophyta</taxon>
        <taxon>Mediophyceae</taxon>
        <taxon>Biddulphiophycidae</taxon>
        <taxon>Eupodiscales</taxon>
        <taxon>Parodontellaceae</taxon>
        <taxon>Trieres</taxon>
    </lineage>
</organism>
<dbReference type="EMBL" id="HBGO01032581">
    <property type="protein sequence ID" value="CAD9357133.1"/>
    <property type="molecule type" value="Transcribed_RNA"/>
</dbReference>
<evidence type="ECO:0000259" key="2">
    <source>
        <dbReference type="SMART" id="SM01155"/>
    </source>
</evidence>
<evidence type="ECO:0000256" key="1">
    <source>
        <dbReference type="SAM" id="MobiDB-lite"/>
    </source>
</evidence>
<proteinExistence type="predicted"/>
<feature type="domain" description="Ribosomal protein mS38 C-terminal" evidence="2">
    <location>
        <begin position="144"/>
        <end position="175"/>
    </location>
</feature>
<dbReference type="InterPro" id="IPR013177">
    <property type="entry name" value="Ribosomal_mS38_C"/>
</dbReference>